<sequence>YFATYRKRVSEELLMVVQEMKKYFPAERRSKPSTLDALNYALRCVRSVQANSEFFQIHNLNRAPEREVTVYSLKELATVASEHTSKNTDTFVAVFSFLSGRLVHISEQAALILNCKKDFLKSSHFVDLLAPQDLRVFYTHTARAQLPFWNSWTQRASQYKCAPVKPFFCRIRGGGGREHEKHHSPFRIIPYLVHVHSSTQPESEPCCLTLVEKIHSGYEAPRIPVDKRIFTTTHTPGCVFLEIDERAVPLLGYLPQDLTGTSVLACLHPEDRPLMVTMHQKVLKYAGHPPFEHSPIRFCTQNGDYVILDSSWSSFVNPWSRKVSFIIGRHKVRTSPLNEDVFATRIKKTNSNEKDITELQEQIHKLLLQPIHGSTSSGYGSLGSSGSQEHQVSVDSSSESSRHCMEEVQKEPMTLKQVYSSVNKVKNLGQQLYIDSMARSSVKPVTGTRPEPSGGGESEQITASSSSPTLKNKCTCTEFCEDLRKDQHSSSYQQMNCIDSVIRYLKSYHIPALKRKCVSSTNTMASSSEKEKPSHQADDTQAVQAVAQTPAMPQPKVPTNGWPTEAEADLAGTLSTATLSLGSGTSQCSYSSTIVHVPPPEPAEDAALGCEPWTLNTQPAPFTAEEFKHVGLTTASLSAHTQREEQDYVDRFRKKILSSPYSCCLHRESSSKARRSCVQGDFTSKQSRLAGCRKGKHKRTKPPMPLGSSSSSDSFRFQAGGPLQDVLPWCPSTPSSACASGLGFPAAVMVPSQSSYLLPAFPLPAWAATPECPPKPPVSSGLQHLPALPSLHVDTLMTFFLHDPRICPLWSPSFSPYPFLGATDSSEIPPSVSAMAPNLEPPPSVNSQRVEEKWEMQKEEHLFISSRSSSPLQLDLLHEDVPVSPEPPDAVRRDAGPEHCVSGGGGSRSSSAAGDLSPAPPHKVSPSGAGSAASGSGSGKPLLQTLLSRGCSGHHRPGSPSFYLLLIFSGSTGSCIFFTSTDHSSESSENERQSQDTQKTNAFHSLAEDPIWKMIAQTPECVLMTYQVPERVKEVVLKEDLEKLESLRQPQFSPGQKEELAKVHPWIQSQTVPRGMHVQSCATCEDRGSAGDTAEAPGPHPGEDSS</sequence>
<feature type="region of interest" description="Disordered" evidence="10">
    <location>
        <begin position="830"/>
        <end position="853"/>
    </location>
</feature>
<dbReference type="GO" id="GO:0000122">
    <property type="term" value="P:negative regulation of transcription by RNA polymerase II"/>
    <property type="evidence" value="ECO:0007669"/>
    <property type="project" value="TreeGrafter"/>
</dbReference>
<dbReference type="SMART" id="SM00091">
    <property type="entry name" value="PAS"/>
    <property type="match status" value="2"/>
</dbReference>
<dbReference type="Gene3D" id="3.30.450.20">
    <property type="entry name" value="PAS domain"/>
    <property type="match status" value="2"/>
</dbReference>
<keyword evidence="6" id="KW-0805">Transcription regulation</keyword>
<dbReference type="SUPFAM" id="SSF55785">
    <property type="entry name" value="PYP-like sensor domain (PAS domain)"/>
    <property type="match status" value="1"/>
</dbReference>
<dbReference type="Pfam" id="PF12114">
    <property type="entry name" value="Period_C"/>
    <property type="match status" value="1"/>
</dbReference>
<keyword evidence="13" id="KW-1185">Reference proteome</keyword>
<organism evidence="12 13">
    <name type="scientific">Spermophilus dauricus</name>
    <name type="common">Daurian ground squirrel</name>
    <dbReference type="NCBI Taxonomy" id="99837"/>
    <lineage>
        <taxon>Eukaryota</taxon>
        <taxon>Metazoa</taxon>
        <taxon>Chordata</taxon>
        <taxon>Craniata</taxon>
        <taxon>Vertebrata</taxon>
        <taxon>Euteleostomi</taxon>
        <taxon>Mammalia</taxon>
        <taxon>Eutheria</taxon>
        <taxon>Euarchontoglires</taxon>
        <taxon>Glires</taxon>
        <taxon>Rodentia</taxon>
        <taxon>Sciuromorpha</taxon>
        <taxon>Sciuridae</taxon>
        <taxon>Xerinae</taxon>
        <taxon>Marmotini</taxon>
        <taxon>Spermophilus</taxon>
    </lineage>
</organism>
<feature type="region of interest" description="Disordered" evidence="10">
    <location>
        <begin position="524"/>
        <end position="543"/>
    </location>
</feature>
<dbReference type="AlphaFoldDB" id="A0A8C9QIJ6"/>
<evidence type="ECO:0000256" key="6">
    <source>
        <dbReference type="ARBA" id="ARBA00023015"/>
    </source>
</evidence>
<feature type="compositionally biased region" description="Low complexity" evidence="10">
    <location>
        <begin position="377"/>
        <end position="399"/>
    </location>
</feature>
<dbReference type="Ensembl" id="ENSSDAT00000030152.1">
    <property type="protein sequence ID" value="ENSSDAP00000026379.1"/>
    <property type="gene ID" value="ENSSDAG00000023859.1"/>
</dbReference>
<reference evidence="12" key="2">
    <citation type="submission" date="2025-09" db="UniProtKB">
        <authorList>
            <consortium name="Ensembl"/>
        </authorList>
    </citation>
    <scope>IDENTIFICATION</scope>
</reference>
<feature type="region of interest" description="Disordered" evidence="10">
    <location>
        <begin position="377"/>
        <end position="408"/>
    </location>
</feature>
<dbReference type="Proteomes" id="UP000694422">
    <property type="component" value="Unplaced"/>
</dbReference>
<dbReference type="InterPro" id="IPR048814">
    <property type="entry name" value="Per1-3_PAS-A"/>
</dbReference>
<evidence type="ECO:0000256" key="2">
    <source>
        <dbReference type="ARBA" id="ARBA00004496"/>
    </source>
</evidence>
<dbReference type="CDD" id="cd00130">
    <property type="entry name" value="PAS"/>
    <property type="match status" value="1"/>
</dbReference>
<dbReference type="Pfam" id="PF21353">
    <property type="entry name" value="Per3-like_PAS-A"/>
    <property type="match status" value="1"/>
</dbReference>
<evidence type="ECO:0000313" key="12">
    <source>
        <dbReference type="Ensembl" id="ENSSDAP00000026379.1"/>
    </source>
</evidence>
<dbReference type="FunFam" id="3.30.450.20:FF:000013">
    <property type="entry name" value="Period circadian protein homolog 2"/>
    <property type="match status" value="1"/>
</dbReference>
<evidence type="ECO:0000256" key="1">
    <source>
        <dbReference type="ARBA" id="ARBA00004123"/>
    </source>
</evidence>
<keyword evidence="7" id="KW-0090">Biological rhythms</keyword>
<feature type="region of interest" description="Disordered" evidence="10">
    <location>
        <begin position="441"/>
        <end position="470"/>
    </location>
</feature>
<keyword evidence="3" id="KW-0963">Cytoplasm</keyword>
<keyword evidence="4" id="KW-0677">Repeat</keyword>
<feature type="compositionally biased region" description="Basic and acidic residues" evidence="10">
    <location>
        <begin position="528"/>
        <end position="538"/>
    </location>
</feature>
<proteinExistence type="predicted"/>
<evidence type="ECO:0000256" key="10">
    <source>
        <dbReference type="SAM" id="MobiDB-lite"/>
    </source>
</evidence>
<accession>A0A8C9QIJ6</accession>
<protein>
    <recommendedName>
        <fullName evidence="11">PAS domain-containing protein</fullName>
    </recommendedName>
</protein>
<dbReference type="FunFam" id="3.30.450.20:FF:000004">
    <property type="entry name" value="Period circadian protein homolog 3"/>
    <property type="match status" value="1"/>
</dbReference>
<dbReference type="PROSITE" id="PS50112">
    <property type="entry name" value="PAS"/>
    <property type="match status" value="1"/>
</dbReference>
<dbReference type="InterPro" id="IPR013655">
    <property type="entry name" value="PAS_fold_3"/>
</dbReference>
<dbReference type="GO" id="GO:0043153">
    <property type="term" value="P:entrainment of circadian clock by photoperiod"/>
    <property type="evidence" value="ECO:0007669"/>
    <property type="project" value="TreeGrafter"/>
</dbReference>
<feature type="compositionally biased region" description="Polar residues" evidence="10">
    <location>
        <begin position="459"/>
        <end position="470"/>
    </location>
</feature>
<feature type="region of interest" description="Disordered" evidence="10">
    <location>
        <begin position="688"/>
        <end position="713"/>
    </location>
</feature>
<dbReference type="PANTHER" id="PTHR11269">
    <property type="entry name" value="PERIOD CIRCADIAN PROTEIN"/>
    <property type="match status" value="1"/>
</dbReference>
<comment type="subcellular location">
    <subcellularLocation>
        <location evidence="2">Cytoplasm</location>
    </subcellularLocation>
    <subcellularLocation>
        <location evidence="1">Nucleus</location>
    </subcellularLocation>
</comment>
<dbReference type="Pfam" id="PF23170">
    <property type="entry name" value="bHLH_PER"/>
    <property type="match status" value="1"/>
</dbReference>
<feature type="domain" description="PAS" evidence="11">
    <location>
        <begin position="240"/>
        <end position="286"/>
    </location>
</feature>
<dbReference type="InterPro" id="IPR050760">
    <property type="entry name" value="Period_circadian_regulator"/>
</dbReference>
<feature type="region of interest" description="Disordered" evidence="10">
    <location>
        <begin position="1083"/>
        <end position="1106"/>
    </location>
</feature>
<evidence type="ECO:0000256" key="5">
    <source>
        <dbReference type="ARBA" id="ARBA00022843"/>
    </source>
</evidence>
<evidence type="ECO:0000256" key="4">
    <source>
        <dbReference type="ARBA" id="ARBA00022737"/>
    </source>
</evidence>
<keyword evidence="8" id="KW-0804">Transcription</keyword>
<keyword evidence="9" id="KW-0539">Nucleus</keyword>
<dbReference type="InterPro" id="IPR057310">
    <property type="entry name" value="PER1-3_bHLH"/>
</dbReference>
<dbReference type="GO" id="GO:0000976">
    <property type="term" value="F:transcription cis-regulatory region binding"/>
    <property type="evidence" value="ECO:0007669"/>
    <property type="project" value="TreeGrafter"/>
</dbReference>
<dbReference type="PANTHER" id="PTHR11269:SF13">
    <property type="entry name" value="PERIOD CIRCADIAN PROTEIN HOMOLOG 3"/>
    <property type="match status" value="1"/>
</dbReference>
<feature type="compositionally biased region" description="Basic residues" evidence="10">
    <location>
        <begin position="691"/>
        <end position="701"/>
    </location>
</feature>
<reference evidence="12" key="1">
    <citation type="submission" date="2025-08" db="UniProtKB">
        <authorList>
            <consortium name="Ensembl"/>
        </authorList>
    </citation>
    <scope>IDENTIFICATION</scope>
</reference>
<evidence type="ECO:0000256" key="9">
    <source>
        <dbReference type="ARBA" id="ARBA00023242"/>
    </source>
</evidence>
<dbReference type="GO" id="GO:0001222">
    <property type="term" value="F:transcription corepressor binding"/>
    <property type="evidence" value="ECO:0007669"/>
    <property type="project" value="TreeGrafter"/>
</dbReference>
<dbReference type="GO" id="GO:0005737">
    <property type="term" value="C:cytoplasm"/>
    <property type="evidence" value="ECO:0007669"/>
    <property type="project" value="UniProtKB-SubCell"/>
</dbReference>
<keyword evidence="5" id="KW-0832">Ubl conjugation</keyword>
<evidence type="ECO:0000256" key="3">
    <source>
        <dbReference type="ARBA" id="ARBA00022490"/>
    </source>
</evidence>
<dbReference type="InterPro" id="IPR022728">
    <property type="entry name" value="Period_circadian-like_C"/>
</dbReference>
<dbReference type="Pfam" id="PF08447">
    <property type="entry name" value="PAS_3"/>
    <property type="match status" value="1"/>
</dbReference>
<evidence type="ECO:0000259" key="11">
    <source>
        <dbReference type="PROSITE" id="PS50112"/>
    </source>
</evidence>
<name>A0A8C9QIJ6_SPEDA</name>
<dbReference type="InterPro" id="IPR035965">
    <property type="entry name" value="PAS-like_dom_sf"/>
</dbReference>
<dbReference type="InterPro" id="IPR000014">
    <property type="entry name" value="PAS"/>
</dbReference>
<evidence type="ECO:0000313" key="13">
    <source>
        <dbReference type="Proteomes" id="UP000694422"/>
    </source>
</evidence>
<evidence type="ECO:0000256" key="7">
    <source>
        <dbReference type="ARBA" id="ARBA00023108"/>
    </source>
</evidence>
<dbReference type="GO" id="GO:0032922">
    <property type="term" value="P:circadian regulation of gene expression"/>
    <property type="evidence" value="ECO:0007669"/>
    <property type="project" value="TreeGrafter"/>
</dbReference>
<evidence type="ECO:0000256" key="8">
    <source>
        <dbReference type="ARBA" id="ARBA00023163"/>
    </source>
</evidence>
<dbReference type="GO" id="GO:0005634">
    <property type="term" value="C:nucleus"/>
    <property type="evidence" value="ECO:0007669"/>
    <property type="project" value="UniProtKB-SubCell"/>
</dbReference>
<feature type="region of interest" description="Disordered" evidence="10">
    <location>
        <begin position="880"/>
        <end position="941"/>
    </location>
</feature>